<name>A0A8C0GUW9_CHEAB</name>
<organism evidence="6 7">
    <name type="scientific">Chelonoidis abingdonii</name>
    <name type="common">Abingdon island giant tortoise</name>
    <name type="synonym">Testudo abingdonii</name>
    <dbReference type="NCBI Taxonomy" id="106734"/>
    <lineage>
        <taxon>Eukaryota</taxon>
        <taxon>Metazoa</taxon>
        <taxon>Chordata</taxon>
        <taxon>Craniata</taxon>
        <taxon>Vertebrata</taxon>
        <taxon>Euteleostomi</taxon>
        <taxon>Archelosauria</taxon>
        <taxon>Testudinata</taxon>
        <taxon>Testudines</taxon>
        <taxon>Cryptodira</taxon>
        <taxon>Durocryptodira</taxon>
        <taxon>Testudinoidea</taxon>
        <taxon>Testudinidae</taxon>
        <taxon>Chelonoidis</taxon>
    </lineage>
</organism>
<dbReference type="SMART" id="SM00092">
    <property type="entry name" value="RNAse_Pc"/>
    <property type="match status" value="1"/>
</dbReference>
<proteinExistence type="inferred from homology"/>
<dbReference type="InterPro" id="IPR036816">
    <property type="entry name" value="RNaseA-like_dom_sf"/>
</dbReference>
<evidence type="ECO:0000313" key="6">
    <source>
        <dbReference type="Ensembl" id="ENSCABP00000014641.1"/>
    </source>
</evidence>
<dbReference type="Pfam" id="PF00074">
    <property type="entry name" value="RnaseA"/>
    <property type="match status" value="1"/>
</dbReference>
<dbReference type="GeneTree" id="ENSGT00960000192122"/>
<comment type="subcellular location">
    <subcellularLocation>
        <location evidence="1">Secreted</location>
    </subcellularLocation>
</comment>
<evidence type="ECO:0000256" key="4">
    <source>
        <dbReference type="ARBA" id="ARBA00023157"/>
    </source>
</evidence>
<dbReference type="OMA" id="SWAENDQ"/>
<evidence type="ECO:0000259" key="5">
    <source>
        <dbReference type="SMART" id="SM00092"/>
    </source>
</evidence>
<reference evidence="6" key="2">
    <citation type="submission" date="2025-09" db="UniProtKB">
        <authorList>
            <consortium name="Ensembl"/>
        </authorList>
    </citation>
    <scope>IDENTIFICATION</scope>
</reference>
<comment type="similarity">
    <text evidence="2">Belongs to the pancreatic ribonuclease family.</text>
</comment>
<feature type="domain" description="Ribonuclease A-domain" evidence="5">
    <location>
        <begin position="36"/>
        <end position="148"/>
    </location>
</feature>
<evidence type="ECO:0000313" key="7">
    <source>
        <dbReference type="Proteomes" id="UP000694404"/>
    </source>
</evidence>
<dbReference type="Gene3D" id="3.10.130.10">
    <property type="entry name" value="Ribonuclease A-like domain"/>
    <property type="match status" value="1"/>
</dbReference>
<evidence type="ECO:0000256" key="3">
    <source>
        <dbReference type="ARBA" id="ARBA00022525"/>
    </source>
</evidence>
<dbReference type="GO" id="GO:0005576">
    <property type="term" value="C:extracellular region"/>
    <property type="evidence" value="ECO:0007669"/>
    <property type="project" value="UniProtKB-SubCell"/>
</dbReference>
<dbReference type="InterPro" id="IPR023412">
    <property type="entry name" value="RNaseA_domain"/>
</dbReference>
<reference evidence="6" key="1">
    <citation type="submission" date="2025-08" db="UniProtKB">
        <authorList>
            <consortium name="Ensembl"/>
        </authorList>
    </citation>
    <scope>IDENTIFICATION</scope>
</reference>
<dbReference type="InterPro" id="IPR001427">
    <property type="entry name" value="RNaseA"/>
</dbReference>
<dbReference type="GO" id="GO:0003676">
    <property type="term" value="F:nucleic acid binding"/>
    <property type="evidence" value="ECO:0007669"/>
    <property type="project" value="InterPro"/>
</dbReference>
<dbReference type="Proteomes" id="UP000694404">
    <property type="component" value="Unplaced"/>
</dbReference>
<protein>
    <recommendedName>
        <fullName evidence="5">Ribonuclease A-domain domain-containing protein</fullName>
    </recommendedName>
</protein>
<sequence length="148" mass="16593">MSPDQRTQSGDRILSNLEGGKFLCVLLVFGLFHSGADAQYDKFLKRHLDFPKSWAENDQQYCTTMMGRRSIRCQGKNTFVHASEAQLRAICSSGTSHGQDARDSLGTFQLTVCTRLPKGPCLYRGSSTTARIRLVCRNGSPVQYLRRI</sequence>
<evidence type="ECO:0000256" key="1">
    <source>
        <dbReference type="ARBA" id="ARBA00004613"/>
    </source>
</evidence>
<dbReference type="Ensembl" id="ENSCABT00000016038.1">
    <property type="protein sequence ID" value="ENSCABP00000014641.1"/>
    <property type="gene ID" value="ENSCABG00000010925.1"/>
</dbReference>
<dbReference type="GO" id="GO:0004540">
    <property type="term" value="F:RNA nuclease activity"/>
    <property type="evidence" value="ECO:0007669"/>
    <property type="project" value="TreeGrafter"/>
</dbReference>
<accession>A0A8C0GUW9</accession>
<evidence type="ECO:0000256" key="2">
    <source>
        <dbReference type="ARBA" id="ARBA00005600"/>
    </source>
</evidence>
<keyword evidence="7" id="KW-1185">Reference proteome</keyword>
<dbReference type="SUPFAM" id="SSF54076">
    <property type="entry name" value="RNase A-like"/>
    <property type="match status" value="1"/>
</dbReference>
<keyword evidence="3" id="KW-0964">Secreted</keyword>
<dbReference type="PANTHER" id="PTHR11437:SF10">
    <property type="entry name" value="ANGIOGENIN-RELATED"/>
    <property type="match status" value="1"/>
</dbReference>
<dbReference type="PANTHER" id="PTHR11437">
    <property type="entry name" value="RIBONUCLEASE"/>
    <property type="match status" value="1"/>
</dbReference>
<dbReference type="AlphaFoldDB" id="A0A8C0GUW9"/>
<dbReference type="GO" id="GO:0050830">
    <property type="term" value="P:defense response to Gram-positive bacterium"/>
    <property type="evidence" value="ECO:0007669"/>
    <property type="project" value="TreeGrafter"/>
</dbReference>
<keyword evidence="4" id="KW-1015">Disulfide bond</keyword>